<dbReference type="Gene3D" id="2.60.40.2030">
    <property type="match status" value="1"/>
</dbReference>
<dbReference type="Proteomes" id="UP000275910">
    <property type="component" value="Unassembled WGS sequence"/>
</dbReference>
<proteinExistence type="predicted"/>
<dbReference type="EMBL" id="RCTY01000047">
    <property type="protein sequence ID" value="ROU05360.1"/>
    <property type="molecule type" value="Genomic_DNA"/>
</dbReference>
<keyword evidence="2" id="KW-0732">Signal</keyword>
<dbReference type="AlphaFoldDB" id="A0A3N2RD06"/>
<dbReference type="NCBIfam" id="TIGR01451">
    <property type="entry name" value="B_ant_repeat"/>
    <property type="match status" value="1"/>
</dbReference>
<evidence type="ECO:0000259" key="3">
    <source>
        <dbReference type="Pfam" id="PF01345"/>
    </source>
</evidence>
<feature type="region of interest" description="Disordered" evidence="1">
    <location>
        <begin position="170"/>
        <end position="189"/>
    </location>
</feature>
<sequence length="635" mass="63959">MSMSFGRGPRGPRVALLAAFLAVAAMSPAQAQVQRTFVNLGFEQPDLGTGACVGYFAGPQQVTGWNTTHPSRATGGCNIVANPANGPIIELWGNSFNNTPARAGKQHAELNADQASRIYQNICLTNNEVISWRLSHRGRDSATTPDVMSFGINPSGNTGTGVTSEIARIGTTNNGSDRVDTAGTPSSATQGTIAIGGTANGWRDYSGTFTYTGTTGVQQVGFAAVSSSGGISLGNFLDEIQVTLRPYVEFDAANYTVREGQSAGLPRLRVIGTVPTGGIVVPVRITGGTATRGTDYTVSNGNGNIVNVAIPAGTYDNATFDLPIAVVDDTIIEDNETATFQVQTDANAYTLTSTTTCSTSASVQATATLTIVDNDVDLRTSKRVDNGVPAAGGTVAYTVTFLNNTARPTVGDATAHDASVSLADAVPAGMTFTSWTCTPIGNATCPAGSGTGAISATAILPAGNAAAGAGLRYLIQAKLADGQCGAIVNTATATANAPFAEGASAQSGFVTPAPGGSADNSASVGVDPQCVSLSLKKDDGRGTYTPGGQSAYLLTACNPDGPDAAAGASIGDNLPRGASLRAGWSCRTLSGGGTCPAGGGAAGDTSVQVGNLQLPVGACVEVTVPVRFGAAPGDY</sequence>
<comment type="caution">
    <text evidence="4">The sequence shown here is derived from an EMBL/GenBank/DDBJ whole genome shotgun (WGS) entry which is preliminary data.</text>
</comment>
<evidence type="ECO:0000313" key="5">
    <source>
        <dbReference type="Proteomes" id="UP000275910"/>
    </source>
</evidence>
<feature type="domain" description="DUF11" evidence="3">
    <location>
        <begin position="377"/>
        <end position="496"/>
    </location>
</feature>
<feature type="chain" id="PRO_5018015046" description="DUF11 domain-containing protein" evidence="2">
    <location>
        <begin position="32"/>
        <end position="635"/>
    </location>
</feature>
<dbReference type="Pfam" id="PF01345">
    <property type="entry name" value="DUF11"/>
    <property type="match status" value="1"/>
</dbReference>
<gene>
    <name evidence="4" type="ORF">D9T17_19765</name>
</gene>
<dbReference type="InterPro" id="IPR047589">
    <property type="entry name" value="DUF11_rpt"/>
</dbReference>
<organism evidence="4 5">
    <name type="scientific">Lysobacter enzymogenes</name>
    <dbReference type="NCBI Taxonomy" id="69"/>
    <lineage>
        <taxon>Bacteria</taxon>
        <taxon>Pseudomonadati</taxon>
        <taxon>Pseudomonadota</taxon>
        <taxon>Gammaproteobacteria</taxon>
        <taxon>Lysobacterales</taxon>
        <taxon>Lysobacteraceae</taxon>
        <taxon>Lysobacter</taxon>
    </lineage>
</organism>
<evidence type="ECO:0000256" key="1">
    <source>
        <dbReference type="SAM" id="MobiDB-lite"/>
    </source>
</evidence>
<evidence type="ECO:0000313" key="4">
    <source>
        <dbReference type="EMBL" id="ROU05360.1"/>
    </source>
</evidence>
<dbReference type="InterPro" id="IPR038081">
    <property type="entry name" value="CalX-like_sf"/>
</dbReference>
<dbReference type="SUPFAM" id="SSF141072">
    <property type="entry name" value="CalX-like"/>
    <property type="match status" value="1"/>
</dbReference>
<dbReference type="InterPro" id="IPR001434">
    <property type="entry name" value="OmcB-like_DUF11"/>
</dbReference>
<name>A0A3N2RD06_LYSEN</name>
<accession>A0A3N2RD06</accession>
<feature type="signal peptide" evidence="2">
    <location>
        <begin position="1"/>
        <end position="31"/>
    </location>
</feature>
<reference evidence="4 5" key="1">
    <citation type="submission" date="2018-10" db="EMBL/GenBank/DDBJ databases">
        <title>The genome of Lysobacter enzymogenes OH11.</title>
        <authorList>
            <person name="Liu F."/>
            <person name="Zhao Y."/>
            <person name="Qian G."/>
            <person name="Chen Y."/>
            <person name="Xu H."/>
        </authorList>
    </citation>
    <scope>NUCLEOTIDE SEQUENCE [LARGE SCALE GENOMIC DNA]</scope>
    <source>
        <strain evidence="4 5">OH11</strain>
    </source>
</reference>
<protein>
    <recommendedName>
        <fullName evidence="3">DUF11 domain-containing protein</fullName>
    </recommendedName>
</protein>
<evidence type="ECO:0000256" key="2">
    <source>
        <dbReference type="SAM" id="SignalP"/>
    </source>
</evidence>